<organism evidence="2 3">
    <name type="scientific">Naumannella halotolerans</name>
    <dbReference type="NCBI Taxonomy" id="993414"/>
    <lineage>
        <taxon>Bacteria</taxon>
        <taxon>Bacillati</taxon>
        <taxon>Actinomycetota</taxon>
        <taxon>Actinomycetes</taxon>
        <taxon>Propionibacteriales</taxon>
        <taxon>Propionibacteriaceae</taxon>
        <taxon>Naumannella</taxon>
    </lineage>
</organism>
<proteinExistence type="predicted"/>
<evidence type="ECO:0000256" key="1">
    <source>
        <dbReference type="ARBA" id="ARBA00022833"/>
    </source>
</evidence>
<name>A0A4V3EN98_9ACTN</name>
<sequence>MFLGALRSIALLGAHCDDIAIGAGATLDQLCRAHPGVRVDALVLSGAGTPREQEEHSALTAFCPGAELNLRVDALPDGRQPAAWESAKSAVAEFRRAVEPDLVIGPQRGDAHQDHRQLAELISQEFRDHLVLGYEIPKYEGDLPNVNAYVPVTQDSKERKVELLHRHYPSQHDRTWFDADTFSGLMRVRGVQSQTRWAEAFVAEKLLIEIPAVDPSKIVEARNI</sequence>
<dbReference type="PANTHER" id="PTHR12993:SF30">
    <property type="entry name" value="N-ACETYL-ALPHA-D-GLUCOSAMINYL L-MALATE DEACETYLASE 1"/>
    <property type="match status" value="1"/>
</dbReference>
<comment type="caution">
    <text evidence="2">The sequence shown here is derived from an EMBL/GenBank/DDBJ whole genome shotgun (WGS) entry which is preliminary data.</text>
</comment>
<dbReference type="InterPro" id="IPR024078">
    <property type="entry name" value="LmbE-like_dom_sf"/>
</dbReference>
<gene>
    <name evidence="2" type="ORF">CLV29_0632</name>
</gene>
<dbReference type="Gene3D" id="3.40.50.10320">
    <property type="entry name" value="LmbE-like"/>
    <property type="match status" value="1"/>
</dbReference>
<dbReference type="GO" id="GO:0016811">
    <property type="term" value="F:hydrolase activity, acting on carbon-nitrogen (but not peptide) bonds, in linear amides"/>
    <property type="evidence" value="ECO:0007669"/>
    <property type="project" value="TreeGrafter"/>
</dbReference>
<evidence type="ECO:0000313" key="3">
    <source>
        <dbReference type="Proteomes" id="UP000295371"/>
    </source>
</evidence>
<dbReference type="PANTHER" id="PTHR12993">
    <property type="entry name" value="N-ACETYLGLUCOSAMINYL-PHOSPHATIDYLINOSITOL DE-N-ACETYLASE-RELATED"/>
    <property type="match status" value="1"/>
</dbReference>
<keyword evidence="1" id="KW-0862">Zinc</keyword>
<dbReference type="AlphaFoldDB" id="A0A4V3EN98"/>
<keyword evidence="3" id="KW-1185">Reference proteome</keyword>
<accession>A0A4V3EN98</accession>
<dbReference type="GO" id="GO:0016137">
    <property type="term" value="P:glycoside metabolic process"/>
    <property type="evidence" value="ECO:0007669"/>
    <property type="project" value="UniProtKB-ARBA"/>
</dbReference>
<dbReference type="SUPFAM" id="SSF102588">
    <property type="entry name" value="LmbE-like"/>
    <property type="match status" value="1"/>
</dbReference>
<dbReference type="EMBL" id="SOAW01000001">
    <property type="protein sequence ID" value="TDT33038.1"/>
    <property type="molecule type" value="Genomic_DNA"/>
</dbReference>
<dbReference type="Pfam" id="PF02585">
    <property type="entry name" value="PIG-L"/>
    <property type="match status" value="1"/>
</dbReference>
<protein>
    <submittedName>
        <fullName evidence="2">LmbE family N-acetylglucosaminyl deacetylase</fullName>
    </submittedName>
</protein>
<dbReference type="InterPro" id="IPR003737">
    <property type="entry name" value="GlcNAc_PI_deacetylase-related"/>
</dbReference>
<reference evidence="2 3" key="1">
    <citation type="submission" date="2019-03" db="EMBL/GenBank/DDBJ databases">
        <title>Genomic Encyclopedia of Archaeal and Bacterial Type Strains, Phase II (KMG-II): from individual species to whole genera.</title>
        <authorList>
            <person name="Goeker M."/>
        </authorList>
    </citation>
    <scope>NUCLEOTIDE SEQUENCE [LARGE SCALE GENOMIC DNA]</scope>
    <source>
        <strain evidence="2 3">DSM 24323</strain>
    </source>
</reference>
<evidence type="ECO:0000313" key="2">
    <source>
        <dbReference type="EMBL" id="TDT33038.1"/>
    </source>
</evidence>
<dbReference type="Proteomes" id="UP000295371">
    <property type="component" value="Unassembled WGS sequence"/>
</dbReference>